<dbReference type="SUPFAM" id="SSF161098">
    <property type="entry name" value="MetI-like"/>
    <property type="match status" value="1"/>
</dbReference>
<evidence type="ECO:0000313" key="9">
    <source>
        <dbReference type="EMBL" id="GAK49968.1"/>
    </source>
</evidence>
<dbReference type="GO" id="GO:0055085">
    <property type="term" value="P:transmembrane transport"/>
    <property type="evidence" value="ECO:0007669"/>
    <property type="project" value="InterPro"/>
</dbReference>
<comment type="subcellular location">
    <subcellularLocation>
        <location evidence="1 7">Cell membrane</location>
        <topology evidence="1 7">Multi-pass membrane protein</topology>
    </subcellularLocation>
</comment>
<evidence type="ECO:0000256" key="6">
    <source>
        <dbReference type="ARBA" id="ARBA00023136"/>
    </source>
</evidence>
<reference evidence="9" key="1">
    <citation type="journal article" date="2015" name="PeerJ">
        <title>First genomic representation of candidate bacterial phylum KSB3 points to enhanced environmental sensing as a trigger of wastewater bulking.</title>
        <authorList>
            <person name="Sekiguchi Y."/>
            <person name="Ohashi A."/>
            <person name="Parks D.H."/>
            <person name="Yamauchi T."/>
            <person name="Tyson G.W."/>
            <person name="Hugenholtz P."/>
        </authorList>
    </citation>
    <scope>NUCLEOTIDE SEQUENCE [LARGE SCALE GENOMIC DNA]</scope>
</reference>
<dbReference type="Gene3D" id="1.10.3720.10">
    <property type="entry name" value="MetI-like"/>
    <property type="match status" value="1"/>
</dbReference>
<evidence type="ECO:0000313" key="10">
    <source>
        <dbReference type="Proteomes" id="UP000030700"/>
    </source>
</evidence>
<evidence type="ECO:0000256" key="2">
    <source>
        <dbReference type="ARBA" id="ARBA00022448"/>
    </source>
</evidence>
<keyword evidence="2 7" id="KW-0813">Transport</keyword>
<evidence type="ECO:0000256" key="1">
    <source>
        <dbReference type="ARBA" id="ARBA00004651"/>
    </source>
</evidence>
<dbReference type="InterPro" id="IPR000515">
    <property type="entry name" value="MetI-like"/>
</dbReference>
<keyword evidence="3" id="KW-1003">Cell membrane</keyword>
<dbReference type="CDD" id="cd06261">
    <property type="entry name" value="TM_PBP2"/>
    <property type="match status" value="1"/>
</dbReference>
<dbReference type="PANTHER" id="PTHR43227:SF11">
    <property type="entry name" value="BLL4140 PROTEIN"/>
    <property type="match status" value="1"/>
</dbReference>
<feature type="domain" description="ABC transmembrane type-1" evidence="8">
    <location>
        <begin position="77"/>
        <end position="301"/>
    </location>
</feature>
<feature type="transmembrane region" description="Helical" evidence="7">
    <location>
        <begin position="283"/>
        <end position="302"/>
    </location>
</feature>
<dbReference type="HOGENOM" id="CLU_016047_0_2_0"/>
<evidence type="ECO:0000256" key="4">
    <source>
        <dbReference type="ARBA" id="ARBA00022692"/>
    </source>
</evidence>
<keyword evidence="5 7" id="KW-1133">Transmembrane helix</keyword>
<dbReference type="STRING" id="1499966.U14_01193"/>
<dbReference type="PANTHER" id="PTHR43227">
    <property type="entry name" value="BLL4140 PROTEIN"/>
    <property type="match status" value="1"/>
</dbReference>
<dbReference type="InterPro" id="IPR035906">
    <property type="entry name" value="MetI-like_sf"/>
</dbReference>
<keyword evidence="10" id="KW-1185">Reference proteome</keyword>
<dbReference type="AlphaFoldDB" id="A0A0S6VRS8"/>
<name>A0A0S6VRS8_9BACT</name>
<organism evidence="9">
    <name type="scientific">Candidatus Moduliflexus flocculans</name>
    <dbReference type="NCBI Taxonomy" id="1499966"/>
    <lineage>
        <taxon>Bacteria</taxon>
        <taxon>Candidatus Moduliflexota</taxon>
        <taxon>Candidatus Moduliflexia</taxon>
        <taxon>Candidatus Moduliflexales</taxon>
        <taxon>Candidatus Moduliflexaceae</taxon>
    </lineage>
</organism>
<dbReference type="InterPro" id="IPR050809">
    <property type="entry name" value="UgpAE/MalFG_permease"/>
</dbReference>
<evidence type="ECO:0000256" key="7">
    <source>
        <dbReference type="RuleBase" id="RU363032"/>
    </source>
</evidence>
<feature type="transmembrane region" description="Helical" evidence="7">
    <location>
        <begin position="227"/>
        <end position="252"/>
    </location>
</feature>
<sequence>MSKQLTRNQRRNLWNIAFVAPQFFLYVGLTILPFFVALPIIFTDRVSVMATDADWIGLRNFATVFQGAVGQEFKPALLRTISFTFFNYLTVYLFGLTLALFMFEFKTRFQRVKGAIFTIIYLPWMISGVGVGMLLIMLFSRDTGSMNLLLLKLGLIKKAVDIQGSELVVQTAMPLMVGWRAAGFNMALFLSGLLSIPEDTIDAAKIDGADYWQRLLHIYFPQMIPNFIMATIFCLIGSFGVIDELVGMGAFYGNKKAQFISIILFRLGFASEGSWALGTMAEGVTLTVIVYVPLLILAFLLIRYQKRTAY</sequence>
<feature type="transmembrane region" description="Helical" evidence="7">
    <location>
        <begin position="85"/>
        <end position="103"/>
    </location>
</feature>
<accession>A0A0S6VRS8</accession>
<evidence type="ECO:0000256" key="3">
    <source>
        <dbReference type="ARBA" id="ARBA00022475"/>
    </source>
</evidence>
<protein>
    <recommendedName>
        <fullName evidence="8">ABC transmembrane type-1 domain-containing protein</fullName>
    </recommendedName>
</protein>
<dbReference type="Pfam" id="PF00528">
    <property type="entry name" value="BPD_transp_1"/>
    <property type="match status" value="1"/>
</dbReference>
<gene>
    <name evidence="9" type="ORF">U14_01193</name>
</gene>
<feature type="transmembrane region" description="Helical" evidence="7">
    <location>
        <begin position="12"/>
        <end position="42"/>
    </location>
</feature>
<dbReference type="GO" id="GO:0005886">
    <property type="term" value="C:plasma membrane"/>
    <property type="evidence" value="ECO:0007669"/>
    <property type="project" value="UniProtKB-SubCell"/>
</dbReference>
<proteinExistence type="inferred from homology"/>
<dbReference type="Proteomes" id="UP000030700">
    <property type="component" value="Unassembled WGS sequence"/>
</dbReference>
<evidence type="ECO:0000259" key="8">
    <source>
        <dbReference type="PROSITE" id="PS50928"/>
    </source>
</evidence>
<evidence type="ECO:0000256" key="5">
    <source>
        <dbReference type="ARBA" id="ARBA00022989"/>
    </source>
</evidence>
<dbReference type="PROSITE" id="PS50928">
    <property type="entry name" value="ABC_TM1"/>
    <property type="match status" value="1"/>
</dbReference>
<keyword evidence="4 7" id="KW-0812">Transmembrane</keyword>
<keyword evidence="6 7" id="KW-0472">Membrane</keyword>
<feature type="transmembrane region" description="Helical" evidence="7">
    <location>
        <begin position="115"/>
        <end position="139"/>
    </location>
</feature>
<comment type="similarity">
    <text evidence="7">Belongs to the binding-protein-dependent transport system permease family.</text>
</comment>
<dbReference type="EMBL" id="DF820455">
    <property type="protein sequence ID" value="GAK49968.1"/>
    <property type="molecule type" value="Genomic_DNA"/>
</dbReference>